<feature type="region of interest" description="Disordered" evidence="1">
    <location>
        <begin position="200"/>
        <end position="219"/>
    </location>
</feature>
<sequence>MEKALFTLLNSDCTDVASTSCQRQALSRAFESSLINAVSDKKAGSSGKRKNNTPSKKREHEDECLRRAVDSFLASPTPSPLELLFVRVATMVHCHTIMKPARPGNSEQLPQSVKETVIALAAALFSSRLHSPWIKSEKLASGKRKSVVCDADSEDKLNHPLWFCFLCIFLQQLSARGGDLSLWQAFLSECSAEASARCSKEKEEADTREDTDNAMPADDSEQLGVSAWGAVSTTLFEATLSRTRYRRSLVVCRSFCPHSVAQAPGTTFRLLDTLHEFVKDWKDQLGGNLQGEEDKGKEKNEAKKKENALIDLYAERLGRILGDANIHALLLATAVGAVLSAMYIFPKRQGQGSVGPADAKMWHPPRCEGALLSESEDHWRTTHFPPIGRLLERLHVKSLIGVHIFAFSVQLCIGLSLSHHTEGREKLALSLYLTEVCSLSVALAIYHYAASGQVPQVQSAKELPGSALKEYTEALHNYVDKAHTVPVFNGTSTLTTRGLSRYSSRWGHGAYNDAVEDEEEVMPMKGEMKGPRFTKMEFPVPCPTWDQCLPEDPRPPAGGDPASSAAKPPSGVVAAAGSKQALTKQHVAPCRFVIELIHLGLPELAADTITRMQREMGIDVCAVPFTAMSVATSTGVATCVMQRFQTTLDTSVSGARDDVTSSSVQRCTLSPSLRVLDEYRPLLEAVHSYVASQTFIVYLVEQLERECKNFLHSTSERQKSVSGACREELQTVARYVLEMAERYLIGVIMPCMCVMSPSRIAYDRIQLLLTLFKEKAPEVYFGTNPVEFLHTDVWLRRLLHDAADPQAPYRAPHDKLRSKELESLFAQSLKRLTSRNVCRYRCLLRPAIYANPLFVAEKMFQQSVGYNNNFLLIHTQLLSGAPPAIMTLIAHVGLHHMRHYANTERFGTADGCRVACIASFLAVLWRDNPRSFDGELLLRAAEYALRRESRAAVVMGLETLRAVLHELMDTKLEHEEKFSAQQLKALMAPSRTQWFAKGAAESFRRVRWDSLFTPAVLATSAAQLQSVLQQPCEVAVEQEDEEGEEEGEGGYKAATETSSAAASCDGIKKEDDEGNEEMILREATAGHLREKGLAPPVMELTLGQAILLHLCRLHSRIYDIQADIAAPMQLLLLTCARDYNVINDLLLCVEKLLLQGPPVEEICMVAMPHIALHLAARFAAKKKITDMRNQQQIQQTSAEGKTPNTKSGDSYQHAGVVDAAFILTPSEVMECFEDTPLWKSICGSISVSLIQQLSCHTGAHFVFDESVYAAAGKELNHYFSSEMSKMKAKAGKSSEAINASMQKNPSFRWMQGQTRYMWREKDAHRKLHQKCAATLSSLLNDMRSGGVFNKPVEFATTYLLPRALISLEDTLFVSHFLRWMLDNTEGEERQCVVDIILSLVTSAATFFVGLTDGECMRIGCLFSFLLTLEKDFAMETLGGTAVVDSAGATAKDSQETTSTPTYQPPSITSEALRTHLDPAPRPLLAILTALSKDEEEGKNEEEKEKAGKDENHERNGTSQSDYTKVPAYPLQLEAFLCRTFVQVLVHQWDVQFLHRNALLVLERLTKNMSLFPSTLCTTEWLISAVSPHAVKSSSSYASATAVLKTLNENYRRCQELVKQPEQSCVAENKKVKAWLKFLKDREVYVYSLLSVDMAASEKKLHEKKAATSHNFAPQSDERDDTDEENEDEGAASRPSQSEGEEANEDLHGSEGTTDDDGKSDDMSDARSSSAGDNRDGSRNDGGSDSGNEEHGHGTQGEGAEEEMGNEEASQKLAENDPRISSDSSGHRTPSSIGGSEKKSRKRGREEVGDESS</sequence>
<dbReference type="EMBL" id="CAEQ01001677">
    <property type="protein sequence ID" value="CCD14863.1"/>
    <property type="molecule type" value="Genomic_DNA"/>
</dbReference>
<feature type="region of interest" description="Disordered" evidence="1">
    <location>
        <begin position="1447"/>
        <end position="1466"/>
    </location>
</feature>
<evidence type="ECO:0000313" key="3">
    <source>
        <dbReference type="Proteomes" id="UP000000702"/>
    </source>
</evidence>
<dbReference type="Proteomes" id="UP000000702">
    <property type="component" value="Unassembled WGS sequence"/>
</dbReference>
<organism evidence="2 3">
    <name type="scientific">Trypanosoma congolense (strain IL3000)</name>
    <dbReference type="NCBI Taxonomy" id="1068625"/>
    <lineage>
        <taxon>Eukaryota</taxon>
        <taxon>Discoba</taxon>
        <taxon>Euglenozoa</taxon>
        <taxon>Kinetoplastea</taxon>
        <taxon>Metakinetoplastina</taxon>
        <taxon>Trypanosomatida</taxon>
        <taxon>Trypanosomatidae</taxon>
        <taxon>Trypanosoma</taxon>
        <taxon>Nannomonas</taxon>
    </lineage>
</organism>
<protein>
    <submittedName>
        <fullName evidence="2">WGS project CAEQ00000000 data, annotated contig 2192</fullName>
    </submittedName>
</protein>
<feature type="region of interest" description="Disordered" evidence="1">
    <location>
        <begin position="1662"/>
        <end position="1812"/>
    </location>
</feature>
<feature type="compositionally biased region" description="Polar residues" evidence="1">
    <location>
        <begin position="1455"/>
        <end position="1466"/>
    </location>
</feature>
<evidence type="ECO:0000256" key="1">
    <source>
        <dbReference type="SAM" id="MobiDB-lite"/>
    </source>
</evidence>
<reference evidence="3" key="1">
    <citation type="submission" date="2011-07" db="EMBL/GenBank/DDBJ databases">
        <title>Divergent evolution of antigenic variation in African trypanosomes.</title>
        <authorList>
            <person name="Jackson A.P."/>
            <person name="Berry A."/>
            <person name="Allison H.C."/>
            <person name="Burton P."/>
            <person name="Anderson J."/>
            <person name="Aslett M."/>
            <person name="Brown R."/>
            <person name="Corton N."/>
            <person name="Harris D."/>
            <person name="Hauser H."/>
            <person name="Gamble J."/>
            <person name="Gilderthorp R."/>
            <person name="McQuillan J."/>
            <person name="Quail M.A."/>
            <person name="Sanders M."/>
            <person name="Van Tonder A."/>
            <person name="Ginger M.L."/>
            <person name="Donelson J.E."/>
            <person name="Field M.C."/>
            <person name="Barry J.D."/>
            <person name="Berriman M."/>
            <person name="Hertz-Fowler C."/>
        </authorList>
    </citation>
    <scope>NUCLEOTIDE SEQUENCE [LARGE SCALE GENOMIC DNA]</scope>
    <source>
        <strain evidence="3">IL3000</strain>
    </source>
</reference>
<dbReference type="VEuPathDB" id="TriTrypDB:TcIL3000_0_54370"/>
<feature type="compositionally biased region" description="Low complexity" evidence="1">
    <location>
        <begin position="1053"/>
        <end position="1063"/>
    </location>
</feature>
<feature type="compositionally biased region" description="Acidic residues" evidence="1">
    <location>
        <begin position="1677"/>
        <end position="1689"/>
    </location>
</feature>
<feature type="region of interest" description="Disordered" evidence="1">
    <location>
        <begin position="1034"/>
        <end position="1068"/>
    </location>
</feature>
<name>F9WC71_TRYCI</name>
<feature type="compositionally biased region" description="Low complexity" evidence="1">
    <location>
        <begin position="557"/>
        <end position="572"/>
    </location>
</feature>
<evidence type="ECO:0000313" key="2">
    <source>
        <dbReference type="EMBL" id="CCD14863.1"/>
    </source>
</evidence>
<gene>
    <name evidence="2" type="ORF">TCIL3000_0_54370</name>
</gene>
<feature type="compositionally biased region" description="Polar residues" evidence="1">
    <location>
        <begin position="1780"/>
        <end position="1793"/>
    </location>
</feature>
<feature type="region of interest" description="Disordered" evidence="1">
    <location>
        <begin position="1490"/>
        <end position="1522"/>
    </location>
</feature>
<feature type="region of interest" description="Disordered" evidence="1">
    <location>
        <begin position="1189"/>
        <end position="1210"/>
    </location>
</feature>
<keyword evidence="3" id="KW-1185">Reference proteome</keyword>
<proteinExistence type="predicted"/>
<feature type="compositionally biased region" description="Basic and acidic residues" evidence="1">
    <location>
        <begin position="200"/>
        <end position="211"/>
    </location>
</feature>
<feature type="compositionally biased region" description="Acidic residues" evidence="1">
    <location>
        <begin position="1036"/>
        <end position="1048"/>
    </location>
</feature>
<feature type="region of interest" description="Disordered" evidence="1">
    <location>
        <begin position="547"/>
        <end position="572"/>
    </location>
</feature>
<dbReference type="OMA" id="FTAAHFE"/>
<feature type="region of interest" description="Disordered" evidence="1">
    <location>
        <begin position="40"/>
        <end position="62"/>
    </location>
</feature>
<reference evidence="2 3" key="2">
    <citation type="journal article" date="2012" name="Proc. Natl. Acad. Sci. U.S.A.">
        <title>Antigenic diversity is generated by distinct evolutionary mechanisms in African trypanosome species.</title>
        <authorList>
            <person name="Jackson A.P."/>
            <person name="Berry A."/>
            <person name="Aslett M."/>
            <person name="Allison H.C."/>
            <person name="Burton P."/>
            <person name="Vavrova-Anderson J."/>
            <person name="Brown R."/>
            <person name="Browne H."/>
            <person name="Corton N."/>
            <person name="Hauser H."/>
            <person name="Gamble J."/>
            <person name="Gilderthorp R."/>
            <person name="Marcello L."/>
            <person name="McQuillan J."/>
            <person name="Otto T.D."/>
            <person name="Quail M.A."/>
            <person name="Sanders M.J."/>
            <person name="van Tonder A."/>
            <person name="Ginger M.L."/>
            <person name="Field M.C."/>
            <person name="Barry J.D."/>
            <person name="Hertz-Fowler C."/>
            <person name="Berriman M."/>
        </authorList>
    </citation>
    <scope>NUCLEOTIDE SEQUENCE [LARGE SCALE GENOMIC DNA]</scope>
    <source>
        <strain evidence="2 3">IL3000</strain>
    </source>
</reference>
<feature type="compositionally biased region" description="Basic and acidic residues" evidence="1">
    <location>
        <begin position="1500"/>
        <end position="1515"/>
    </location>
</feature>
<comment type="caution">
    <text evidence="2">The sequence shown here is derived from an EMBL/GenBank/DDBJ whole genome shotgun (WGS) entry which is preliminary data.</text>
</comment>
<accession>F9WC71</accession>
<feature type="compositionally biased region" description="Basic and acidic residues" evidence="1">
    <location>
        <begin position="1715"/>
        <end position="1724"/>
    </location>
</feature>